<evidence type="ECO:0000256" key="4">
    <source>
        <dbReference type="PIRSR" id="PIRSR613078-3"/>
    </source>
</evidence>
<dbReference type="RefSeq" id="WP_056980667.1">
    <property type="nucleotide sequence ID" value="NZ_AZFZ01000051.1"/>
</dbReference>
<dbReference type="EMBL" id="AZFZ01000051">
    <property type="protein sequence ID" value="KRM41811.1"/>
    <property type="molecule type" value="Genomic_DNA"/>
</dbReference>
<dbReference type="GO" id="GO:0005829">
    <property type="term" value="C:cytosol"/>
    <property type="evidence" value="ECO:0007669"/>
    <property type="project" value="TreeGrafter"/>
</dbReference>
<dbReference type="SMART" id="SM00855">
    <property type="entry name" value="PGAM"/>
    <property type="match status" value="1"/>
</dbReference>
<evidence type="ECO:0000313" key="6">
    <source>
        <dbReference type="Proteomes" id="UP000051010"/>
    </source>
</evidence>
<dbReference type="PANTHER" id="PTHR46517:SF1">
    <property type="entry name" value="FRUCTOSE-2,6-BISPHOSPHATASE TIGAR"/>
    <property type="match status" value="1"/>
</dbReference>
<feature type="site" description="Transition state stabilizer" evidence="4">
    <location>
        <position position="170"/>
    </location>
</feature>
<keyword evidence="1" id="KW-0378">Hydrolase</keyword>
<protein>
    <submittedName>
        <fullName evidence="5">Phosphoglycerate mutase family protein</fullName>
    </submittedName>
</protein>
<evidence type="ECO:0000256" key="3">
    <source>
        <dbReference type="PIRSR" id="PIRSR613078-2"/>
    </source>
</evidence>
<evidence type="ECO:0000256" key="1">
    <source>
        <dbReference type="ARBA" id="ARBA00022801"/>
    </source>
</evidence>
<dbReference type="GO" id="GO:0043456">
    <property type="term" value="P:regulation of pentose-phosphate shunt"/>
    <property type="evidence" value="ECO:0007669"/>
    <property type="project" value="TreeGrafter"/>
</dbReference>
<evidence type="ECO:0000256" key="2">
    <source>
        <dbReference type="PIRSR" id="PIRSR613078-1"/>
    </source>
</evidence>
<organism evidence="5 6">
    <name type="scientific">Lentilactobacillus parafarraginis DSM 18390 = JCM 14109</name>
    <dbReference type="NCBI Taxonomy" id="1423786"/>
    <lineage>
        <taxon>Bacteria</taxon>
        <taxon>Bacillati</taxon>
        <taxon>Bacillota</taxon>
        <taxon>Bacilli</taxon>
        <taxon>Lactobacillales</taxon>
        <taxon>Lactobacillaceae</taxon>
        <taxon>Lentilactobacillus</taxon>
    </lineage>
</organism>
<dbReference type="PATRIC" id="fig|1423786.4.peg.2320"/>
<feature type="binding site" evidence="3">
    <location>
        <begin position="9"/>
        <end position="16"/>
    </location>
    <ligand>
        <name>substrate</name>
    </ligand>
</feature>
<accession>A0A0R1YRC2</accession>
<reference evidence="5 6" key="1">
    <citation type="journal article" date="2015" name="Genome Announc.">
        <title>Expanding the biotechnology potential of lactobacilli through comparative genomics of 213 strains and associated genera.</title>
        <authorList>
            <person name="Sun Z."/>
            <person name="Harris H.M."/>
            <person name="McCann A."/>
            <person name="Guo C."/>
            <person name="Argimon S."/>
            <person name="Zhang W."/>
            <person name="Yang X."/>
            <person name="Jeffery I.B."/>
            <person name="Cooney J.C."/>
            <person name="Kagawa T.F."/>
            <person name="Liu W."/>
            <person name="Song Y."/>
            <person name="Salvetti E."/>
            <person name="Wrobel A."/>
            <person name="Rasinkangas P."/>
            <person name="Parkhill J."/>
            <person name="Rea M.C."/>
            <person name="O'Sullivan O."/>
            <person name="Ritari J."/>
            <person name="Douillard F.P."/>
            <person name="Paul Ross R."/>
            <person name="Yang R."/>
            <person name="Briner A.E."/>
            <person name="Felis G.E."/>
            <person name="de Vos W.M."/>
            <person name="Barrangou R."/>
            <person name="Klaenhammer T.R."/>
            <person name="Caufield P.W."/>
            <person name="Cui Y."/>
            <person name="Zhang H."/>
            <person name="O'Toole P.W."/>
        </authorList>
    </citation>
    <scope>NUCLEOTIDE SEQUENCE [LARGE SCALE GENOMIC DNA]</scope>
    <source>
        <strain evidence="5 6">DSM 18390</strain>
    </source>
</reference>
<dbReference type="InterPro" id="IPR013078">
    <property type="entry name" value="His_Pase_superF_clade-1"/>
</dbReference>
<dbReference type="GO" id="GO:0045820">
    <property type="term" value="P:negative regulation of glycolytic process"/>
    <property type="evidence" value="ECO:0007669"/>
    <property type="project" value="TreeGrafter"/>
</dbReference>
<feature type="binding site" evidence="3">
    <location>
        <position position="59"/>
    </location>
    <ligand>
        <name>substrate</name>
    </ligand>
</feature>
<sequence length="217" mass="24100">MTISLYFVRHGQTYLNKYHRIQGVIDSSLTEKGVNDALDAGERLSPIKFDAAYSSDLPRAIETGRLILSQNPSEVSQPTPLSGFRELNFGYWEGEDDVKTWHIIGGPRGVNSFHEMIAEYGIDKAEDIIAAADPYGDAERGQRFWERLLPAITEVTSKANDGDKILVATHGTLIRNVVSHFSDIPVNVSTKNGSVTKVDFDGKNYSVDYFNNVSKDV</sequence>
<dbReference type="InterPro" id="IPR029033">
    <property type="entry name" value="His_PPase_superfam"/>
</dbReference>
<dbReference type="InterPro" id="IPR051695">
    <property type="entry name" value="Phosphoglycerate_Mutase"/>
</dbReference>
<dbReference type="Gene3D" id="3.40.50.1240">
    <property type="entry name" value="Phosphoglycerate mutase-like"/>
    <property type="match status" value="1"/>
</dbReference>
<dbReference type="Pfam" id="PF00300">
    <property type="entry name" value="His_Phos_1"/>
    <property type="match status" value="2"/>
</dbReference>
<dbReference type="AlphaFoldDB" id="A0A0R1YRC2"/>
<evidence type="ECO:0000313" key="5">
    <source>
        <dbReference type="EMBL" id="KRM41811.1"/>
    </source>
</evidence>
<gene>
    <name evidence="5" type="ORF">FD47_GL002207</name>
</gene>
<dbReference type="CDD" id="cd07067">
    <property type="entry name" value="HP_PGM_like"/>
    <property type="match status" value="1"/>
</dbReference>
<name>A0A0R1YRC2_9LACO</name>
<proteinExistence type="predicted"/>
<dbReference type="Proteomes" id="UP000051010">
    <property type="component" value="Unassembled WGS sequence"/>
</dbReference>
<feature type="active site" description="Proton donor/acceptor" evidence="2">
    <location>
        <position position="86"/>
    </location>
</feature>
<dbReference type="PANTHER" id="PTHR46517">
    <property type="entry name" value="FRUCTOSE-2,6-BISPHOSPHATASE TIGAR"/>
    <property type="match status" value="1"/>
</dbReference>
<feature type="active site" description="Tele-phosphohistidine intermediate" evidence="2">
    <location>
        <position position="10"/>
    </location>
</feature>
<dbReference type="SUPFAM" id="SSF53254">
    <property type="entry name" value="Phosphoglycerate mutase-like"/>
    <property type="match status" value="1"/>
</dbReference>
<dbReference type="GO" id="GO:0004331">
    <property type="term" value="F:fructose-2,6-bisphosphate 2-phosphatase activity"/>
    <property type="evidence" value="ECO:0007669"/>
    <property type="project" value="TreeGrafter"/>
</dbReference>
<comment type="caution">
    <text evidence="5">The sequence shown here is derived from an EMBL/GenBank/DDBJ whole genome shotgun (WGS) entry which is preliminary data.</text>
</comment>